<protein>
    <submittedName>
        <fullName evidence="3">Glucose dehydrogenase [FAD, quinone]</fullName>
    </submittedName>
</protein>
<keyword evidence="4" id="KW-1185">Reference proteome</keyword>
<name>A0AAE1I251_9NEOP</name>
<dbReference type="PANTHER" id="PTHR11552">
    <property type="entry name" value="GLUCOSE-METHANOL-CHOLINE GMC OXIDOREDUCTASE"/>
    <property type="match status" value="1"/>
</dbReference>
<proteinExistence type="inferred from homology"/>
<sequence length="179" mass="19856">MFGDVEGRDAFTVNPVLLRPRSRGRVRLRSANPFHWPLLHANYYQDELDLRVMVEGIKLGVELGETAGYRRWGARLHPRAVPGCEQHPFRSDAYWGCAARTLSTNLHHQAGTCRMGPAAERSRGAVVDAQLRVHGVHRLRVVDASVMPTIISGHPAGVVYMIAEKAADMIKEAWGAVNV</sequence>
<comment type="caution">
    <text evidence="3">The sequence shown here is derived from an EMBL/GenBank/DDBJ whole genome shotgun (WGS) entry which is preliminary data.</text>
</comment>
<reference evidence="3" key="1">
    <citation type="submission" date="2021-07" db="EMBL/GenBank/DDBJ databases">
        <authorList>
            <person name="Catto M.A."/>
            <person name="Jacobson A."/>
            <person name="Kennedy G."/>
            <person name="Labadie P."/>
            <person name="Hunt B.G."/>
            <person name="Srinivasan R."/>
        </authorList>
    </citation>
    <scope>NUCLEOTIDE SEQUENCE</scope>
    <source>
        <strain evidence="3">PL_HMW_Pooled</strain>
        <tissue evidence="3">Head</tissue>
    </source>
</reference>
<dbReference type="InterPro" id="IPR012132">
    <property type="entry name" value="GMC_OxRdtase"/>
</dbReference>
<gene>
    <name evidence="3" type="ORF">KUF71_011410</name>
</gene>
<dbReference type="SUPFAM" id="SSF51905">
    <property type="entry name" value="FAD/NAD(P)-binding domain"/>
    <property type="match status" value="1"/>
</dbReference>
<dbReference type="PANTHER" id="PTHR11552:SF216">
    <property type="entry name" value="GLUCOSE-METHANOL-CHOLINE OXIDOREDUCTASE N-TERMINAL DOMAIN-CONTAINING PROTEIN"/>
    <property type="match status" value="1"/>
</dbReference>
<dbReference type="InterPro" id="IPR036188">
    <property type="entry name" value="FAD/NAD-bd_sf"/>
</dbReference>
<dbReference type="Pfam" id="PF05199">
    <property type="entry name" value="GMC_oxred_C"/>
    <property type="match status" value="1"/>
</dbReference>
<feature type="domain" description="Glucose-methanol-choline oxidoreductase C-terminal" evidence="2">
    <location>
        <begin position="20"/>
        <end position="163"/>
    </location>
</feature>
<dbReference type="Gene3D" id="3.30.560.10">
    <property type="entry name" value="Glucose Oxidase, domain 3"/>
    <property type="match status" value="1"/>
</dbReference>
<dbReference type="EMBL" id="JAHWGI010001434">
    <property type="protein sequence ID" value="KAK3932082.1"/>
    <property type="molecule type" value="Genomic_DNA"/>
</dbReference>
<evidence type="ECO:0000313" key="3">
    <source>
        <dbReference type="EMBL" id="KAK3932082.1"/>
    </source>
</evidence>
<evidence type="ECO:0000259" key="2">
    <source>
        <dbReference type="Pfam" id="PF05199"/>
    </source>
</evidence>
<evidence type="ECO:0000313" key="4">
    <source>
        <dbReference type="Proteomes" id="UP001219518"/>
    </source>
</evidence>
<dbReference type="AlphaFoldDB" id="A0AAE1I251"/>
<comment type="similarity">
    <text evidence="1">Belongs to the GMC oxidoreductase family.</text>
</comment>
<reference evidence="3" key="2">
    <citation type="journal article" date="2023" name="BMC Genomics">
        <title>Pest status, molecular evolution, and epigenetic factors derived from the genome assembly of Frankliniella fusca, a thysanopteran phytovirus vector.</title>
        <authorList>
            <person name="Catto M.A."/>
            <person name="Labadie P.E."/>
            <person name="Jacobson A.L."/>
            <person name="Kennedy G.G."/>
            <person name="Srinivasan R."/>
            <person name="Hunt B.G."/>
        </authorList>
    </citation>
    <scope>NUCLEOTIDE SEQUENCE</scope>
    <source>
        <strain evidence="3">PL_HMW_Pooled</strain>
    </source>
</reference>
<evidence type="ECO:0000256" key="1">
    <source>
        <dbReference type="ARBA" id="ARBA00010790"/>
    </source>
</evidence>
<dbReference type="Gene3D" id="3.50.50.60">
    <property type="entry name" value="FAD/NAD(P)-binding domain"/>
    <property type="match status" value="1"/>
</dbReference>
<dbReference type="GO" id="GO:0050660">
    <property type="term" value="F:flavin adenine dinucleotide binding"/>
    <property type="evidence" value="ECO:0007669"/>
    <property type="project" value="InterPro"/>
</dbReference>
<accession>A0AAE1I251</accession>
<dbReference type="Proteomes" id="UP001219518">
    <property type="component" value="Unassembled WGS sequence"/>
</dbReference>
<dbReference type="InterPro" id="IPR007867">
    <property type="entry name" value="GMC_OxRtase_C"/>
</dbReference>
<organism evidence="3 4">
    <name type="scientific">Frankliniella fusca</name>
    <dbReference type="NCBI Taxonomy" id="407009"/>
    <lineage>
        <taxon>Eukaryota</taxon>
        <taxon>Metazoa</taxon>
        <taxon>Ecdysozoa</taxon>
        <taxon>Arthropoda</taxon>
        <taxon>Hexapoda</taxon>
        <taxon>Insecta</taxon>
        <taxon>Pterygota</taxon>
        <taxon>Neoptera</taxon>
        <taxon>Paraneoptera</taxon>
        <taxon>Thysanoptera</taxon>
        <taxon>Terebrantia</taxon>
        <taxon>Thripoidea</taxon>
        <taxon>Thripidae</taxon>
        <taxon>Frankliniella</taxon>
    </lineage>
</organism>
<dbReference type="SUPFAM" id="SSF54373">
    <property type="entry name" value="FAD-linked reductases, C-terminal domain"/>
    <property type="match status" value="1"/>
</dbReference>
<dbReference type="GO" id="GO:0016614">
    <property type="term" value="F:oxidoreductase activity, acting on CH-OH group of donors"/>
    <property type="evidence" value="ECO:0007669"/>
    <property type="project" value="InterPro"/>
</dbReference>